<proteinExistence type="predicted"/>
<protein>
    <submittedName>
        <fullName evidence="2">Uncharacterized protein</fullName>
    </submittedName>
</protein>
<reference evidence="2 3" key="1">
    <citation type="journal article" date="2023" name="bioRxiv">
        <title>High-quality genome assemblies of four members of thePodospora anserinaspecies complex.</title>
        <authorList>
            <person name="Ament-Velasquez S.L."/>
            <person name="Vogan A.A."/>
            <person name="Wallerman O."/>
            <person name="Hartmann F."/>
            <person name="Gautier V."/>
            <person name="Silar P."/>
            <person name="Giraud T."/>
            <person name="Johannesson H."/>
        </authorList>
    </citation>
    <scope>NUCLEOTIDE SEQUENCE [LARGE SCALE GENOMIC DNA]</scope>
    <source>
        <strain evidence="2 3">CBS 124.78</strain>
    </source>
</reference>
<sequence length="940" mass="105247">MSNSNNMELVAKAMDLSTRTIDLLAVLGRLTEGTGTVALIARELGRWLGREGVEEDELRFFLAKTQALAMPNRDERVLRFFSAVTTTRRQSTVVPFGVQPFGSMGKYLASDPLQQWISSTICCLFRYHDQRYIKSFLSFFLILSAQKAGEVPPRQYKINSMPEKLRLDPVVSKVVESTWLHVGNAGLLGNDNECPRLPDEFDWACTEGHDLDEYQLAILLSKISRLSSREIIIQSKHILTNLVLWLSWHYAGRLRVVVSGRIVYDRVLGPEEGTVECRVAVFCAEEPKKCSFFERDRDEKDPRDHSIRVFESIAGSLHLLFKNDYSSFASPRGGVFVRQPLYEWPHRYPKQEKKIKNVTWVAARELLTWFLGLPVVKDHIPRFRCPSFSLELFSATKNNSHALKVGDLLGRSPSLLNMCSDQPKQHSVVFSAKDVEENDSTDPQKLWGSSDQKTEDLINDILVFFPILRDLVDDLAKLCECPYCCAERSFKRPSDESKHLRYDENCLAYMAVSEVMFYFSHGIADAFGAPDACGATSLGDNLRGDLGGWEILRNAITRRGSDTLTNTSRGTIQWSTMFDTALRVFLGVSSQDLLRGQEKNSRGPWFVADTPSIVAVQYGSLAVIAPWLDISEPLSCRRSFRFEVVQGQLALDSGEVDGQHVFRRMAGDMCVFEAPRTEDVSEFNSRLPPEVYEAGAALSLAADKSEEKWDWILVPVNEVKKMLLLRVASEEHSRMIDPSNTLRQLYRSVEIPACAHPPAGKALVPWGTSVEVHGFGELLGRWGEPNYDTDTDNISDEGETVDSCSDEDSDFVSDAENSDMDMSGDRLEPSSSISPPRKRLKLESPFLIRTSHVLDSAFKFNAAMALSSGIPLVASGQSCLECGIEHAKSIREAERARPSFSGEDEQYFIVNRVKSPAKTTPLALRGRPAVQAIESAEGLA</sequence>
<gene>
    <name evidence="2" type="ORF">QC764_609100</name>
</gene>
<feature type="region of interest" description="Disordered" evidence="1">
    <location>
        <begin position="783"/>
        <end position="836"/>
    </location>
</feature>
<dbReference type="RefSeq" id="XP_062798126.1">
    <property type="nucleotide sequence ID" value="XM_062949387.1"/>
</dbReference>
<keyword evidence="3" id="KW-1185">Reference proteome</keyword>
<dbReference type="Proteomes" id="UP001323617">
    <property type="component" value="Unassembled WGS sequence"/>
</dbReference>
<accession>A0ABR0HUN7</accession>
<dbReference type="EMBL" id="JAFFHC010000006">
    <property type="protein sequence ID" value="KAK4671830.1"/>
    <property type="molecule type" value="Genomic_DNA"/>
</dbReference>
<evidence type="ECO:0000313" key="3">
    <source>
        <dbReference type="Proteomes" id="UP001323617"/>
    </source>
</evidence>
<dbReference type="GeneID" id="87970252"/>
<evidence type="ECO:0000256" key="1">
    <source>
        <dbReference type="SAM" id="MobiDB-lite"/>
    </source>
</evidence>
<feature type="compositionally biased region" description="Acidic residues" evidence="1">
    <location>
        <begin position="787"/>
        <end position="819"/>
    </location>
</feature>
<comment type="caution">
    <text evidence="2">The sequence shown here is derived from an EMBL/GenBank/DDBJ whole genome shotgun (WGS) entry which is preliminary data.</text>
</comment>
<organism evidence="2 3">
    <name type="scientific">Podospora pseudoanserina</name>
    <dbReference type="NCBI Taxonomy" id="2609844"/>
    <lineage>
        <taxon>Eukaryota</taxon>
        <taxon>Fungi</taxon>
        <taxon>Dikarya</taxon>
        <taxon>Ascomycota</taxon>
        <taxon>Pezizomycotina</taxon>
        <taxon>Sordariomycetes</taxon>
        <taxon>Sordariomycetidae</taxon>
        <taxon>Sordariales</taxon>
        <taxon>Podosporaceae</taxon>
        <taxon>Podospora</taxon>
    </lineage>
</organism>
<evidence type="ECO:0000313" key="2">
    <source>
        <dbReference type="EMBL" id="KAK4671830.1"/>
    </source>
</evidence>
<name>A0ABR0HUN7_9PEZI</name>